<keyword evidence="3" id="KW-1185">Reference proteome</keyword>
<organism evidence="2 3">
    <name type="scientific">Coregonus suidteri</name>
    <dbReference type="NCBI Taxonomy" id="861788"/>
    <lineage>
        <taxon>Eukaryota</taxon>
        <taxon>Metazoa</taxon>
        <taxon>Chordata</taxon>
        <taxon>Craniata</taxon>
        <taxon>Vertebrata</taxon>
        <taxon>Euteleostomi</taxon>
        <taxon>Actinopterygii</taxon>
        <taxon>Neopterygii</taxon>
        <taxon>Teleostei</taxon>
        <taxon>Protacanthopterygii</taxon>
        <taxon>Salmoniformes</taxon>
        <taxon>Salmonidae</taxon>
        <taxon>Coregoninae</taxon>
        <taxon>Coregonus</taxon>
    </lineage>
</organism>
<gene>
    <name evidence="2" type="ORF">J4Q44_G00089730</name>
</gene>
<name>A0AAN8R0R9_9TELE</name>
<comment type="caution">
    <text evidence="2">The sequence shown here is derived from an EMBL/GenBank/DDBJ whole genome shotgun (WGS) entry which is preliminary data.</text>
</comment>
<evidence type="ECO:0000313" key="3">
    <source>
        <dbReference type="Proteomes" id="UP001356427"/>
    </source>
</evidence>
<protein>
    <submittedName>
        <fullName evidence="2">Uncharacterized protein</fullName>
    </submittedName>
</protein>
<proteinExistence type="predicted"/>
<dbReference type="AlphaFoldDB" id="A0AAN8R0R9"/>
<reference evidence="2 3" key="1">
    <citation type="submission" date="2021-04" db="EMBL/GenBank/DDBJ databases">
        <authorList>
            <person name="De Guttry C."/>
            <person name="Zahm M."/>
            <person name="Klopp C."/>
            <person name="Cabau C."/>
            <person name="Louis A."/>
            <person name="Berthelot C."/>
            <person name="Parey E."/>
            <person name="Roest Crollius H."/>
            <person name="Montfort J."/>
            <person name="Robinson-Rechavi M."/>
            <person name="Bucao C."/>
            <person name="Bouchez O."/>
            <person name="Gislard M."/>
            <person name="Lluch J."/>
            <person name="Milhes M."/>
            <person name="Lampietro C."/>
            <person name="Lopez Roques C."/>
            <person name="Donnadieu C."/>
            <person name="Braasch I."/>
            <person name="Desvignes T."/>
            <person name="Postlethwait J."/>
            <person name="Bobe J."/>
            <person name="Wedekind C."/>
            <person name="Guiguen Y."/>
        </authorList>
    </citation>
    <scope>NUCLEOTIDE SEQUENCE [LARGE SCALE GENOMIC DNA]</scope>
    <source>
        <strain evidence="2">Cs_M1</strain>
        <tissue evidence="2">Blood</tissue>
    </source>
</reference>
<accession>A0AAN8R0R9</accession>
<sequence length="127" mass="14349">MDKAAKAVSNSEIVSAPGRITMLEMKDQNARQRAASGTPSDEHLRNSLRQVEERNVELETKFTELGSGVLNVEGSTWEVLPRPRPCSRTTPLITKSQRREKLLRHPLHLRFRLIRRTPIFPGGADLP</sequence>
<evidence type="ECO:0000256" key="1">
    <source>
        <dbReference type="SAM" id="MobiDB-lite"/>
    </source>
</evidence>
<dbReference type="EMBL" id="JAGTTL010000007">
    <property type="protein sequence ID" value="KAK6319866.1"/>
    <property type="molecule type" value="Genomic_DNA"/>
</dbReference>
<evidence type="ECO:0000313" key="2">
    <source>
        <dbReference type="EMBL" id="KAK6319866.1"/>
    </source>
</evidence>
<feature type="region of interest" description="Disordered" evidence="1">
    <location>
        <begin position="27"/>
        <end position="46"/>
    </location>
</feature>
<dbReference type="Proteomes" id="UP001356427">
    <property type="component" value="Unassembled WGS sequence"/>
</dbReference>